<protein>
    <submittedName>
        <fullName evidence="2">Mrp8p</fullName>
    </submittedName>
</protein>
<dbReference type="AlphaFoldDB" id="A0A167EQ22"/>
<evidence type="ECO:0000256" key="1">
    <source>
        <dbReference type="SAM" id="MobiDB-lite"/>
    </source>
</evidence>
<evidence type="ECO:0000313" key="3">
    <source>
        <dbReference type="Proteomes" id="UP000189580"/>
    </source>
</evidence>
<dbReference type="KEGG" id="slb:AWJ20_5295"/>
<dbReference type="InterPro" id="IPR012917">
    <property type="entry name" value="DUF3294"/>
</dbReference>
<evidence type="ECO:0000313" key="2">
    <source>
        <dbReference type="EMBL" id="ANB14329.1"/>
    </source>
</evidence>
<dbReference type="GeneID" id="30037520"/>
<dbReference type="Pfam" id="PF07957">
    <property type="entry name" value="DUF3294"/>
    <property type="match status" value="2"/>
</dbReference>
<reference evidence="2 3" key="1">
    <citation type="submission" date="2016-02" db="EMBL/GenBank/DDBJ databases">
        <title>Complete genome sequence and transcriptome regulation of the pentose utilising yeast Sugiyamaella lignohabitans.</title>
        <authorList>
            <person name="Bellasio M."/>
            <person name="Peymann A."/>
            <person name="Valli M."/>
            <person name="Sipitzky M."/>
            <person name="Graf A."/>
            <person name="Sauer M."/>
            <person name="Marx H."/>
            <person name="Mattanovich D."/>
        </authorList>
    </citation>
    <scope>NUCLEOTIDE SEQUENCE [LARGE SCALE GENOMIC DNA]</scope>
    <source>
        <strain evidence="2 3">CBS 10342</strain>
    </source>
</reference>
<proteinExistence type="predicted"/>
<dbReference type="Proteomes" id="UP000189580">
    <property type="component" value="Chromosome d"/>
</dbReference>
<dbReference type="OrthoDB" id="4076200at2759"/>
<feature type="compositionally biased region" description="Gly residues" evidence="1">
    <location>
        <begin position="68"/>
        <end position="79"/>
    </location>
</feature>
<feature type="compositionally biased region" description="Basic and acidic residues" evidence="1">
    <location>
        <begin position="86"/>
        <end position="96"/>
    </location>
</feature>
<feature type="region of interest" description="Disordered" evidence="1">
    <location>
        <begin position="64"/>
        <end position="122"/>
    </location>
</feature>
<dbReference type="RefSeq" id="XP_018736806.1">
    <property type="nucleotide sequence ID" value="XM_018882428.1"/>
</dbReference>
<accession>A0A167EQ22</accession>
<keyword evidence="3" id="KW-1185">Reference proteome</keyword>
<sequence>MSSAGKSVEPVTVESLKVEVEKLATQVRKNTNAIIDTGRHVLSIQIEHEKQLLAKEGLSETREVATGTGSGVTGAGGAGSSVIDSKSYRERKRDIDLDSDDEVDDRGAGRSGGQGGSNDAITSEDIVDLVTELQGQLDMLDERSVRRTANAFVAAESDPIAPLPGRDGEFPAETESFPATLGEFKALDTSQVEFWLKWYELLPPDEEELAQLLDRAGATLEDVGQPASTAPKPEPSIDETNANFDSLARFLGIRARRTKGVW</sequence>
<name>A0A167EQ22_9ASCO</name>
<organism evidence="2 3">
    <name type="scientific">Sugiyamaella lignohabitans</name>
    <dbReference type="NCBI Taxonomy" id="796027"/>
    <lineage>
        <taxon>Eukaryota</taxon>
        <taxon>Fungi</taxon>
        <taxon>Dikarya</taxon>
        <taxon>Ascomycota</taxon>
        <taxon>Saccharomycotina</taxon>
        <taxon>Dipodascomycetes</taxon>
        <taxon>Dipodascales</taxon>
        <taxon>Trichomonascaceae</taxon>
        <taxon>Sugiyamaella</taxon>
    </lineage>
</organism>
<dbReference type="EMBL" id="CP014502">
    <property type="protein sequence ID" value="ANB14329.1"/>
    <property type="molecule type" value="Genomic_DNA"/>
</dbReference>
<gene>
    <name evidence="2" type="primary">MRP8</name>
    <name evidence="2" type="ORF">AWJ20_5295</name>
</gene>